<dbReference type="AlphaFoldDB" id="A0A7J6I5G3"/>
<dbReference type="SMART" id="SM01000">
    <property type="entry name" value="Aha1_N"/>
    <property type="match status" value="1"/>
</dbReference>
<feature type="compositionally biased region" description="Basic and acidic residues" evidence="2">
    <location>
        <begin position="196"/>
        <end position="213"/>
    </location>
</feature>
<feature type="compositionally biased region" description="Basic and acidic residues" evidence="2">
    <location>
        <begin position="168"/>
        <end position="177"/>
    </location>
</feature>
<dbReference type="InterPro" id="IPR015310">
    <property type="entry name" value="AHSA1-like_N"/>
</dbReference>
<dbReference type="GO" id="GO:0051087">
    <property type="term" value="F:protein-folding chaperone binding"/>
    <property type="evidence" value="ECO:0007669"/>
    <property type="project" value="InterPro"/>
</dbReference>
<sequence length="369" mass="41174">MAKYGEGDKRWIVEDRPDGANVHNWHWAETNCLEWSRNFLTNLLSNLTILDGEGNLFVKTKKVDKVDGEAYVNIRKGKIIPGYEISVSIPWEGEAKDADGKSLLKVEGVVDIPYIADENADEDPELRVSVKDEGPVGKRLKEAIVAKGKPLILEKVRVYVQSMSKGGPAKDELENKKLVPKSSGTTAAPAPAPVAAKKESVAAKQESAAEKKEVKKSKKGFKTISLTEKFSCRARDMFEILMDENRWKGFTSSNAKINKEVGGEFSIFDGSVTGTNLELQEGKLIVQKWRFGSWPDGIHSTVRLTLDETEPGVTVVKLTHTDIPEEDRLVLIWECDCGGEYRKRMEGSHISQDTSGFWFWTLRALAYLI</sequence>
<dbReference type="GO" id="GO:0001671">
    <property type="term" value="F:ATPase activator activity"/>
    <property type="evidence" value="ECO:0007669"/>
    <property type="project" value="InterPro"/>
</dbReference>
<dbReference type="SUPFAM" id="SSF55961">
    <property type="entry name" value="Bet v1-like"/>
    <property type="match status" value="1"/>
</dbReference>
<proteinExistence type="inferred from homology"/>
<name>A0A7J6I5G3_CANSA</name>
<evidence type="ECO:0000259" key="3">
    <source>
        <dbReference type="SMART" id="SM01000"/>
    </source>
</evidence>
<evidence type="ECO:0000256" key="2">
    <source>
        <dbReference type="SAM" id="MobiDB-lite"/>
    </source>
</evidence>
<dbReference type="PANTHER" id="PTHR13009">
    <property type="entry name" value="HEAT SHOCK PROTEIN 90 HSP90 CO-CHAPERONE AHA-1"/>
    <property type="match status" value="1"/>
</dbReference>
<keyword evidence="5" id="KW-1185">Reference proteome</keyword>
<protein>
    <recommendedName>
        <fullName evidence="3">Activator of Hsp90 ATPase AHSA1-like N-terminal domain-containing protein</fullName>
    </recommendedName>
</protein>
<gene>
    <name evidence="4" type="ORF">G4B88_012230</name>
</gene>
<dbReference type="GO" id="GO:0006457">
    <property type="term" value="P:protein folding"/>
    <property type="evidence" value="ECO:0007669"/>
    <property type="project" value="TreeGrafter"/>
</dbReference>
<dbReference type="GO" id="GO:0005829">
    <property type="term" value="C:cytosol"/>
    <property type="evidence" value="ECO:0007669"/>
    <property type="project" value="TreeGrafter"/>
</dbReference>
<dbReference type="Pfam" id="PF08327">
    <property type="entry name" value="AHSA1"/>
    <property type="match status" value="1"/>
</dbReference>
<evidence type="ECO:0000256" key="1">
    <source>
        <dbReference type="ARBA" id="ARBA00006817"/>
    </source>
</evidence>
<feature type="domain" description="Activator of Hsp90 ATPase AHSA1-like N-terminal" evidence="3">
    <location>
        <begin position="29"/>
        <end position="165"/>
    </location>
</feature>
<accession>A0A7J6I5G3</accession>
<comment type="similarity">
    <text evidence="1">Belongs to the AHA1 family.</text>
</comment>
<dbReference type="Pfam" id="PF09229">
    <property type="entry name" value="Aha1_N"/>
    <property type="match status" value="1"/>
</dbReference>
<dbReference type="Proteomes" id="UP000583929">
    <property type="component" value="Unassembled WGS sequence"/>
</dbReference>
<dbReference type="InterPro" id="IPR036338">
    <property type="entry name" value="Aha1"/>
</dbReference>
<dbReference type="EMBL" id="JAATIQ010000007">
    <property type="protein sequence ID" value="KAF4402445.1"/>
    <property type="molecule type" value="Genomic_DNA"/>
</dbReference>
<dbReference type="PANTHER" id="PTHR13009:SF8">
    <property type="entry name" value="AHA1 DOMAIN-CONTAINING PROTEIN"/>
    <property type="match status" value="1"/>
</dbReference>
<dbReference type="SUPFAM" id="SSF103111">
    <property type="entry name" value="Activator of Hsp90 ATPase, Aha1"/>
    <property type="match status" value="1"/>
</dbReference>
<evidence type="ECO:0000313" key="5">
    <source>
        <dbReference type="Proteomes" id="UP000583929"/>
    </source>
</evidence>
<dbReference type="InterPro" id="IPR023393">
    <property type="entry name" value="START-like_dom_sf"/>
</dbReference>
<reference evidence="4 5" key="1">
    <citation type="journal article" date="2020" name="bioRxiv">
        <title>Sequence and annotation of 42 cannabis genomes reveals extensive copy number variation in cannabinoid synthesis and pathogen resistance genes.</title>
        <authorList>
            <person name="Mckernan K.J."/>
            <person name="Helbert Y."/>
            <person name="Kane L.T."/>
            <person name="Ebling H."/>
            <person name="Zhang L."/>
            <person name="Liu B."/>
            <person name="Eaton Z."/>
            <person name="Mclaughlin S."/>
            <person name="Kingan S."/>
            <person name="Baybayan P."/>
            <person name="Concepcion G."/>
            <person name="Jordan M."/>
            <person name="Riva A."/>
            <person name="Barbazuk W."/>
            <person name="Harkins T."/>
        </authorList>
    </citation>
    <scope>NUCLEOTIDE SEQUENCE [LARGE SCALE GENOMIC DNA]</scope>
    <source>
        <strain evidence="5">cv. Jamaican Lion 4</strain>
        <tissue evidence="4">Leaf</tissue>
    </source>
</reference>
<comment type="caution">
    <text evidence="4">The sequence shown here is derived from an EMBL/GenBank/DDBJ whole genome shotgun (WGS) entry which is preliminary data.</text>
</comment>
<evidence type="ECO:0000313" key="4">
    <source>
        <dbReference type="EMBL" id="KAF4402445.1"/>
    </source>
</evidence>
<dbReference type="Gene3D" id="3.15.10.20">
    <property type="entry name" value="Activator of Hsp90 ATPase Aha1, N-terminal domain"/>
    <property type="match status" value="1"/>
</dbReference>
<dbReference type="InterPro" id="IPR013538">
    <property type="entry name" value="ASHA1/2-like_C"/>
</dbReference>
<dbReference type="CDD" id="cd08892">
    <property type="entry name" value="SRPBCC_Aha1"/>
    <property type="match status" value="1"/>
</dbReference>
<feature type="region of interest" description="Disordered" evidence="2">
    <location>
        <begin position="168"/>
        <end position="214"/>
    </location>
</feature>
<dbReference type="Gene3D" id="3.30.530.20">
    <property type="match status" value="1"/>
</dbReference>
<organism evidence="4 5">
    <name type="scientific">Cannabis sativa</name>
    <name type="common">Hemp</name>
    <name type="synonym">Marijuana</name>
    <dbReference type="NCBI Taxonomy" id="3483"/>
    <lineage>
        <taxon>Eukaryota</taxon>
        <taxon>Viridiplantae</taxon>
        <taxon>Streptophyta</taxon>
        <taxon>Embryophyta</taxon>
        <taxon>Tracheophyta</taxon>
        <taxon>Spermatophyta</taxon>
        <taxon>Magnoliopsida</taxon>
        <taxon>eudicotyledons</taxon>
        <taxon>Gunneridae</taxon>
        <taxon>Pentapetalae</taxon>
        <taxon>rosids</taxon>
        <taxon>fabids</taxon>
        <taxon>Rosales</taxon>
        <taxon>Cannabaceae</taxon>
        <taxon>Cannabis</taxon>
    </lineage>
</organism>